<feature type="domain" description="CAAX prenyl protease 2/Lysostaphin resistance protein A-like" evidence="2">
    <location>
        <begin position="361"/>
        <end position="441"/>
    </location>
</feature>
<dbReference type="AlphaFoldDB" id="A0A0F3KY57"/>
<dbReference type="EMBL" id="JZRB01000011">
    <property type="protein sequence ID" value="KJV36200.1"/>
    <property type="molecule type" value="Genomic_DNA"/>
</dbReference>
<evidence type="ECO:0000313" key="4">
    <source>
        <dbReference type="Proteomes" id="UP000033651"/>
    </source>
</evidence>
<name>A0A0F3KY57_9GAMM</name>
<comment type="caution">
    <text evidence="3">The sequence shown here is derived from an EMBL/GenBank/DDBJ whole genome shotgun (WGS) entry which is preliminary data.</text>
</comment>
<feature type="transmembrane region" description="Helical" evidence="1">
    <location>
        <begin position="299"/>
        <end position="320"/>
    </location>
</feature>
<evidence type="ECO:0000313" key="3">
    <source>
        <dbReference type="EMBL" id="KJV36200.1"/>
    </source>
</evidence>
<feature type="transmembrane region" description="Helical" evidence="1">
    <location>
        <begin position="430"/>
        <end position="454"/>
    </location>
</feature>
<feature type="transmembrane region" description="Helical" evidence="1">
    <location>
        <begin position="240"/>
        <end position="260"/>
    </location>
</feature>
<keyword evidence="1" id="KW-0472">Membrane</keyword>
<dbReference type="Pfam" id="PF02517">
    <property type="entry name" value="Rce1-like"/>
    <property type="match status" value="1"/>
</dbReference>
<dbReference type="GO" id="GO:0080120">
    <property type="term" value="P:CAAX-box protein maturation"/>
    <property type="evidence" value="ECO:0007669"/>
    <property type="project" value="UniProtKB-ARBA"/>
</dbReference>
<organism evidence="3 4">
    <name type="scientific">Luteibacter yeojuensis</name>
    <dbReference type="NCBI Taxonomy" id="345309"/>
    <lineage>
        <taxon>Bacteria</taxon>
        <taxon>Pseudomonadati</taxon>
        <taxon>Pseudomonadota</taxon>
        <taxon>Gammaproteobacteria</taxon>
        <taxon>Lysobacterales</taxon>
        <taxon>Rhodanobacteraceae</taxon>
        <taxon>Luteibacter</taxon>
    </lineage>
</organism>
<sequence length="465" mass="48306">MPTRRERLVALAVAALALAAFFLLPLLAAQVTRGAIAAAGASDRAAYAAGASPWSWRFRGPDDIVAGKAFGDATAAAAADGLRITAHGTGHGEVGFPLTRQADLARLDLLRVDASTAQGAFSVAVRTELTAPLLRADVPTLAAPVHLGKLHWHDASGAAVPAPSRAAMLRLAFTLPPGAGFTLRGAGLARAGGPMPDTGKPIPSGLAAEGLLRWRDRQRLLDPLATFGNAAPPAPGSPTWVDWVPVAVYAGLLVGGMAAARRQRDERSPSGDLTNAALVVGGPVWFIAGLGLGPNANPAAIAMFAGGIAYAVFLTWVRALPRWHWRGGWRMAGWPLLAVPVAIGVAAVAGHAPAWPSAARALLYIGWAFFQQWLMLAVVAGLLARALPRPAAVLLTALAFALLHTPNGLLMQLCFVAELGWAWWYLHQRALLPVAVAHAGAAVILQACVAGAVLRSLEVSARFLS</sequence>
<dbReference type="GO" id="GO:0004175">
    <property type="term" value="F:endopeptidase activity"/>
    <property type="evidence" value="ECO:0007669"/>
    <property type="project" value="UniProtKB-ARBA"/>
</dbReference>
<feature type="transmembrane region" description="Helical" evidence="1">
    <location>
        <begin position="332"/>
        <end position="355"/>
    </location>
</feature>
<proteinExistence type="predicted"/>
<dbReference type="OrthoDB" id="5946873at2"/>
<reference evidence="3 4" key="1">
    <citation type="submission" date="2015-03" db="EMBL/GenBank/DDBJ databases">
        <title>Draft genome sequence of Luteibacter yeojuensis strain SU11.</title>
        <authorList>
            <person name="Sulaiman J."/>
            <person name="Priya K."/>
            <person name="Chan K.-G."/>
        </authorList>
    </citation>
    <scope>NUCLEOTIDE SEQUENCE [LARGE SCALE GENOMIC DNA]</scope>
    <source>
        <strain evidence="3 4">SU11</strain>
    </source>
</reference>
<dbReference type="Proteomes" id="UP000033651">
    <property type="component" value="Unassembled WGS sequence"/>
</dbReference>
<evidence type="ECO:0000259" key="2">
    <source>
        <dbReference type="Pfam" id="PF02517"/>
    </source>
</evidence>
<keyword evidence="1" id="KW-1133">Transmembrane helix</keyword>
<keyword evidence="1" id="KW-0812">Transmembrane</keyword>
<feature type="transmembrane region" description="Helical" evidence="1">
    <location>
        <begin position="361"/>
        <end position="384"/>
    </location>
</feature>
<evidence type="ECO:0000256" key="1">
    <source>
        <dbReference type="SAM" id="Phobius"/>
    </source>
</evidence>
<dbReference type="PATRIC" id="fig|345309.4.peg.328"/>
<feature type="transmembrane region" description="Helical" evidence="1">
    <location>
        <begin position="272"/>
        <end position="293"/>
    </location>
</feature>
<dbReference type="InterPro" id="IPR003675">
    <property type="entry name" value="Rce1/LyrA-like_dom"/>
</dbReference>
<accession>A0A0F3KY57</accession>
<gene>
    <name evidence="3" type="ORF">VI08_05845</name>
</gene>
<dbReference type="RefSeq" id="WP_045828619.1">
    <property type="nucleotide sequence ID" value="NZ_JZRB01000011.1"/>
</dbReference>
<feature type="transmembrane region" description="Helical" evidence="1">
    <location>
        <begin position="391"/>
        <end position="424"/>
    </location>
</feature>
<protein>
    <recommendedName>
        <fullName evidence="2">CAAX prenyl protease 2/Lysostaphin resistance protein A-like domain-containing protein</fullName>
    </recommendedName>
</protein>
<keyword evidence="4" id="KW-1185">Reference proteome</keyword>